<dbReference type="Gene3D" id="1.25.40.10">
    <property type="entry name" value="Tetratricopeptide repeat domain"/>
    <property type="match status" value="1"/>
</dbReference>
<dbReference type="PANTHER" id="PTHR47936">
    <property type="entry name" value="PPR_LONG DOMAIN-CONTAINING PROTEIN"/>
    <property type="match status" value="1"/>
</dbReference>
<feature type="region of interest" description="Disordered" evidence="8">
    <location>
        <begin position="300"/>
        <end position="321"/>
    </location>
</feature>
<protein>
    <recommendedName>
        <fullName evidence="11">Pentatricopeptide repeat domain-containing protein</fullName>
    </recommendedName>
</protein>
<evidence type="ECO:0000256" key="3">
    <source>
        <dbReference type="ARBA" id="ARBA00022737"/>
    </source>
</evidence>
<organism evidence="9 10">
    <name type="scientific">Salinomyces thailandicus</name>
    <dbReference type="NCBI Taxonomy" id="706561"/>
    <lineage>
        <taxon>Eukaryota</taxon>
        <taxon>Fungi</taxon>
        <taxon>Dikarya</taxon>
        <taxon>Ascomycota</taxon>
        <taxon>Pezizomycotina</taxon>
        <taxon>Dothideomycetes</taxon>
        <taxon>Dothideomycetidae</taxon>
        <taxon>Mycosphaerellales</taxon>
        <taxon>Teratosphaeriaceae</taxon>
        <taxon>Salinomyces</taxon>
    </lineage>
</organism>
<comment type="caution">
    <text evidence="9">The sequence shown here is derived from an EMBL/GenBank/DDBJ whole genome shotgun (WGS) entry which is preliminary data.</text>
</comment>
<dbReference type="InterPro" id="IPR011990">
    <property type="entry name" value="TPR-like_helical_dom_sf"/>
</dbReference>
<evidence type="ECO:0008006" key="11">
    <source>
        <dbReference type="Google" id="ProtNLM"/>
    </source>
</evidence>
<name>A0A4U0TN25_9PEZI</name>
<dbReference type="OrthoDB" id="185373at2759"/>
<evidence type="ECO:0000313" key="9">
    <source>
        <dbReference type="EMBL" id="TKA23196.1"/>
    </source>
</evidence>
<dbReference type="InterPro" id="IPR024319">
    <property type="entry name" value="ATPase_expression_mit"/>
</dbReference>
<keyword evidence="5" id="KW-0496">Mitochondrion</keyword>
<dbReference type="AlphaFoldDB" id="A0A4U0TN25"/>
<keyword evidence="10" id="KW-1185">Reference proteome</keyword>
<feature type="region of interest" description="Disordered" evidence="8">
    <location>
        <begin position="1"/>
        <end position="20"/>
    </location>
</feature>
<evidence type="ECO:0000256" key="8">
    <source>
        <dbReference type="SAM" id="MobiDB-lite"/>
    </source>
</evidence>
<evidence type="ECO:0000313" key="10">
    <source>
        <dbReference type="Proteomes" id="UP000308549"/>
    </source>
</evidence>
<evidence type="ECO:0000256" key="5">
    <source>
        <dbReference type="ARBA" id="ARBA00023128"/>
    </source>
</evidence>
<comment type="subunit">
    <text evidence="7">Binds to mitochondrial small subunit 15S rRNA.</text>
</comment>
<gene>
    <name evidence="9" type="ORF">B0A50_07589</name>
</gene>
<dbReference type="Pfam" id="PF12921">
    <property type="entry name" value="ATP13"/>
    <property type="match status" value="1"/>
</dbReference>
<evidence type="ECO:0000256" key="6">
    <source>
        <dbReference type="ARBA" id="ARBA00044493"/>
    </source>
</evidence>
<sequence length="628" mass="71725">MDQPDANGDRPPGARLTGDRTIDTTATMNDQDASLLDLDYASAFPEALDSRNMDMTARCLFAALRADDLVWLRNIDQATFSTVLEVMEPANTIDRLAAAHRDISQAMLGQLGIMSMQTIAWQYTDLLTEILRIRTDATSKNPSGVSSADTSLTLRDYNTLLRSARDLGDRDFAALLWTRLHESWLRPDVNSWNYYMAAAVLHKQHDEMSRFNHRVTPFFQMCRRVAQPGRMFQSYRTGQNSVGDHVVKCFREMLQQGVAANEESYLVVITAAAREGDLDVVKSVLRRVWGVDVDAVMADAEEAESSTTTDEESLGTKALPKDSPAYPTAKLLFTVADAFSKNNTLPTALRLVDHLSRAYDIPIRDETWSLLFEWTFILAIPRGHTSKHFSEGKLPIQAVLSLWDTMVAAPYHVQPTMGMYDRLIKNLTSRQMIPLVLDKMQEGLRLYNISRLQTRALWRRLVKALYRRRHLRKGKKSDPKAASLEALRADWEIADLHRARNLIRVKRWLRLMLQTLRRSGYVDNGMYSGELSLRVIPRTLLEWRDFAPTRTRYEVEGGILEIKIRTEEEMDAKAEVRVQKGEMYMETLQKVKRLVGHAWLGAHRVRVPRRLLDFDNKRGGRSKTKPTA</sequence>
<dbReference type="EMBL" id="NAJL01000059">
    <property type="protein sequence ID" value="TKA23196.1"/>
    <property type="molecule type" value="Genomic_DNA"/>
</dbReference>
<keyword evidence="4" id="KW-0809">Transit peptide</keyword>
<proteinExistence type="inferred from homology"/>
<evidence type="ECO:0000256" key="4">
    <source>
        <dbReference type="ARBA" id="ARBA00022946"/>
    </source>
</evidence>
<dbReference type="GO" id="GO:0005739">
    <property type="term" value="C:mitochondrion"/>
    <property type="evidence" value="ECO:0007669"/>
    <property type="project" value="UniProtKB-SubCell"/>
</dbReference>
<feature type="compositionally biased region" description="Acidic residues" evidence="8">
    <location>
        <begin position="300"/>
        <end position="313"/>
    </location>
</feature>
<comment type="subcellular location">
    <subcellularLocation>
        <location evidence="1">Mitochondrion</location>
    </subcellularLocation>
</comment>
<reference evidence="9 10" key="1">
    <citation type="submission" date="2017-03" db="EMBL/GenBank/DDBJ databases">
        <title>Genomes of endolithic fungi from Antarctica.</title>
        <authorList>
            <person name="Coleine C."/>
            <person name="Masonjones S."/>
            <person name="Stajich J.E."/>
        </authorList>
    </citation>
    <scope>NUCLEOTIDE SEQUENCE [LARGE SCALE GENOMIC DNA]</scope>
    <source>
        <strain evidence="9 10">CCFEE 6315</strain>
    </source>
</reference>
<evidence type="ECO:0000256" key="1">
    <source>
        <dbReference type="ARBA" id="ARBA00004173"/>
    </source>
</evidence>
<evidence type="ECO:0000256" key="2">
    <source>
        <dbReference type="ARBA" id="ARBA00006192"/>
    </source>
</evidence>
<keyword evidence="3" id="KW-0677">Repeat</keyword>
<evidence type="ECO:0000256" key="7">
    <source>
        <dbReference type="ARBA" id="ARBA00044511"/>
    </source>
</evidence>
<comment type="function">
    <text evidence="6">Regulates mitochondrial small subunit maturation by controlling 15S rRNA 5'-end processing. Localizes to the 5' precursor of the 15S rRNA in a position that is subsequently occupied by mS47 in the mature yeast mtSSU. Uses structure and sequence-specific RNA recognition, binding to a single-stranded region of the precursor and specifically recognizing bases -6 to -1. The exchange of Ccm1 for mS47 is coupled to the irreversible removal of precursor rRNA that is accompanied by conformational changes of the mitoribosomal proteins uS5m and mS26. These conformational changes signal completion of 5'-end rRNA processing through protection of the mature 5'-end of the 15S rRNA and stabilization of mS47. The removal of the 5' precursor together with the dissociation of Ccm1 may be catalyzed by the 5'-3' exoribonuclease Pet127. Involved in the specific removal of group I introns in mitochondrial encoded transcripts.</text>
</comment>
<dbReference type="PANTHER" id="PTHR47936:SF1">
    <property type="entry name" value="PENTATRICOPEPTIDE REPEAT-CONTAINING PROTEIN GUN1, CHLOROPLASTIC"/>
    <property type="match status" value="1"/>
</dbReference>
<accession>A0A4U0TN25</accession>
<dbReference type="Proteomes" id="UP000308549">
    <property type="component" value="Unassembled WGS sequence"/>
</dbReference>
<comment type="similarity">
    <text evidence="2">Belongs to the CCM1 family.</text>
</comment>